<dbReference type="GO" id="GO:0009897">
    <property type="term" value="C:external side of plasma membrane"/>
    <property type="evidence" value="ECO:0007669"/>
    <property type="project" value="TreeGrafter"/>
</dbReference>
<evidence type="ECO:0000256" key="17">
    <source>
        <dbReference type="SAM" id="MobiDB-lite"/>
    </source>
</evidence>
<feature type="transmembrane region" description="Helical" evidence="16">
    <location>
        <begin position="120"/>
        <end position="141"/>
    </location>
</feature>
<comment type="similarity">
    <text evidence="3">Belongs to the MIP/aquaporin (TC 1.A.8) family.</text>
</comment>
<feature type="repeat" description="FG-GAP" evidence="15">
    <location>
        <begin position="233"/>
        <end position="293"/>
    </location>
</feature>
<feature type="repeat" description="FG-GAP" evidence="15">
    <location>
        <begin position="503"/>
        <end position="568"/>
    </location>
</feature>
<dbReference type="InterPro" id="IPR048286">
    <property type="entry name" value="Integrin_alpha_Ig-like_3"/>
</dbReference>
<evidence type="ECO:0000256" key="5">
    <source>
        <dbReference type="ARBA" id="ARBA00022448"/>
    </source>
</evidence>
<keyword evidence="14" id="KW-0325">Glycoprotein</keyword>
<dbReference type="InterPro" id="IPR000425">
    <property type="entry name" value="MIP"/>
</dbReference>
<comment type="subcellular location">
    <subcellularLocation>
        <location evidence="1">Membrane</location>
        <topology evidence="1">Multi-pass membrane protein</topology>
    </subcellularLocation>
    <subcellularLocation>
        <location evidence="2 16">Membrane</location>
        <topology evidence="2 16">Single-pass type I membrane protein</topology>
    </subcellularLocation>
</comment>
<dbReference type="InterPro" id="IPR032695">
    <property type="entry name" value="Integrin_dom_sf"/>
</dbReference>
<dbReference type="AlphaFoldDB" id="A0AAV9S8U8"/>
<dbReference type="Gene3D" id="2.60.40.1530">
    <property type="entry name" value="ntegrin, alpha v. Chain A, domain 4"/>
    <property type="match status" value="1"/>
</dbReference>
<keyword evidence="10 16" id="KW-1133">Transmembrane helix</keyword>
<dbReference type="GO" id="GO:0001525">
    <property type="term" value="P:angiogenesis"/>
    <property type="evidence" value="ECO:0007669"/>
    <property type="project" value="TreeGrafter"/>
</dbReference>
<dbReference type="Gene3D" id="1.20.1080.10">
    <property type="entry name" value="Glycerol uptake facilitator protein"/>
    <property type="match status" value="1"/>
</dbReference>
<feature type="repeat" description="FG-GAP" evidence="15">
    <location>
        <begin position="570"/>
        <end position="629"/>
    </location>
</feature>
<evidence type="ECO:0000259" key="19">
    <source>
        <dbReference type="Pfam" id="PF20805"/>
    </source>
</evidence>
<dbReference type="PROSITE" id="PS00242">
    <property type="entry name" value="INTEGRIN_ALPHA"/>
    <property type="match status" value="1"/>
</dbReference>
<evidence type="ECO:0000256" key="1">
    <source>
        <dbReference type="ARBA" id="ARBA00004141"/>
    </source>
</evidence>
<dbReference type="InterPro" id="IPR023271">
    <property type="entry name" value="Aquaporin-like"/>
</dbReference>
<dbReference type="Pfam" id="PF01839">
    <property type="entry name" value="FG-GAP"/>
    <property type="match status" value="3"/>
</dbReference>
<evidence type="ECO:0000256" key="13">
    <source>
        <dbReference type="ARBA" id="ARBA00023170"/>
    </source>
</evidence>
<dbReference type="PANTHER" id="PTHR23220">
    <property type="entry name" value="INTEGRIN ALPHA"/>
    <property type="match status" value="1"/>
</dbReference>
<evidence type="ECO:0000313" key="22">
    <source>
        <dbReference type="Proteomes" id="UP001311232"/>
    </source>
</evidence>
<evidence type="ECO:0000259" key="18">
    <source>
        <dbReference type="Pfam" id="PF08441"/>
    </source>
</evidence>
<sequence>MMFLSRCLRLILRDVLTQSCLHQFLLEFVGTALFLSLSLTAVLIRADLRSIAGLTNQSRPSEGPPHSGLVAVSPACPLQVVLVFGLSVAMAALSVGGAVHLNPAVSIAMALTLRLRLWRAVLYMIGQLLGGVVSAALLLGLMGDVTPAVNQVSSGVRLHEAFIVEMLITLQLVLVVMVTAEAPLPVVATPLLVGLTVSLGHLVAVFWAGPMVGACVAALLNDLLLRPRWHHPEEPVMFSGPTGSLFGFSIDFHSLNNTFFIVIGAPKANTSQPGVTEGGAVFLCTWSPGGACDIIDFDLTGDEEHSSSDLSFHSFKSRQWFGASVRSVSSTHLLACAPLFHWNVKQRGAESGKTPVGNCLLLDHMTRSSTPFSPCRGSLMEDDYKRMNNRNDHRYCEVGFSADITKDGRLVLGAPGSFYFQGQVITVGVSDIINSGRSNEPIQYVTGIHQSDEQGGYDLYRGYSVASGLLTGDSTPDYVVGVPNDRNYAGTVKIYDGRMRSSLRVHHTFMGAQVASYFGHSVAVADINGDGLDDVLVGAPLFMDRVMEQLQERGQVLLYLQKRQASFPSQPDQSLIGQSLHGRFGSALIVLGDLDMDGYRDVAVGAPWSGDSGGGQVFIYLGNSNGLSAMPSQVIDSPLPTSRSAFGFSLRSGVDLDGNGYPDLLVGAWGADRAFLYRSQAVIQSRVSVSLLPDFLNPDVKLCHHRNIPVSCFAIRMCVYVSGHKIPQQTGLRVELQLDTMKQPMARRTLLLSTNQPQESMELVVERQVGWACTNHTAYLRSEEEVRDKLSLIFITAEISLLNSTQNALLYGQTHTTVQSRLILDCGDDNVCIPDLKLSAKPVSDSVLVGDDQSVLLSVSAMNDGEGAYETELVVRIPEHAHFQSSQGVNRLVCVQRKENQMVVVTCDLGNPMKQRQKVQTGLLFSVGHLEEVESHITFSLRIRSKNSVNSSSNQVIVKVQVKAEATLEIRGGSVPPEVLLPDLDWQPAVNPERLEEVGPLVEHVYEIKNQGPSSVNARLTVDFPSTWRHHFLLYVISTPIEESLSCHTLNTSELVPLELLGNFTTVSQSIQQEETNSFRQTVHVNCSSRETRCVRFECDIMNLGRGFSAVIKVSARLWMHALMQSPYLNYDIVSSASCDVTSAPSKVQPLLLSSGHTQTQLSVVWRLPHGEEPVPVGYIILSVISGLLLLCLLCFIFWKLGFFRRTRPPTDDDGEDNGQHQLAEESHMTE</sequence>
<dbReference type="Gene3D" id="2.130.10.130">
    <property type="entry name" value="Integrin alpha, N-terminal"/>
    <property type="match status" value="1"/>
</dbReference>
<dbReference type="GO" id="GO:0015267">
    <property type="term" value="F:channel activity"/>
    <property type="evidence" value="ECO:0007669"/>
    <property type="project" value="InterPro"/>
</dbReference>
<keyword evidence="8" id="KW-0677">Repeat</keyword>
<feature type="transmembrane region" description="Helical" evidence="16">
    <location>
        <begin position="161"/>
        <end position="180"/>
    </location>
</feature>
<dbReference type="Pfam" id="PF00230">
    <property type="entry name" value="MIP"/>
    <property type="match status" value="1"/>
</dbReference>
<dbReference type="PROSITE" id="PS51470">
    <property type="entry name" value="FG_GAP"/>
    <property type="match status" value="4"/>
</dbReference>
<dbReference type="SMART" id="SM00191">
    <property type="entry name" value="Int_alpha"/>
    <property type="match status" value="5"/>
</dbReference>
<name>A0AAV9S8U8_9TELE</name>
<keyword evidence="11 16" id="KW-0401">Integrin</keyword>
<reference evidence="21 22" key="1">
    <citation type="submission" date="2021-06" db="EMBL/GenBank/DDBJ databases">
        <authorList>
            <person name="Palmer J.M."/>
        </authorList>
    </citation>
    <scope>NUCLEOTIDE SEQUENCE [LARGE SCALE GENOMIC DNA]</scope>
    <source>
        <strain evidence="21 22">MEX-2019</strain>
        <tissue evidence="21">Muscle</tissue>
    </source>
</reference>
<dbReference type="Pfam" id="PF08441">
    <property type="entry name" value="Integrin_A_Ig_1"/>
    <property type="match status" value="1"/>
</dbReference>
<keyword evidence="22" id="KW-1185">Reference proteome</keyword>
<evidence type="ECO:0000256" key="11">
    <source>
        <dbReference type="ARBA" id="ARBA00023037"/>
    </source>
</evidence>
<dbReference type="Gene3D" id="2.60.40.1510">
    <property type="entry name" value="ntegrin, alpha v. Chain A, domain 3"/>
    <property type="match status" value="1"/>
</dbReference>
<feature type="domain" description="Integrin alpha first immunoglubulin-like" evidence="18">
    <location>
        <begin position="679"/>
        <end position="805"/>
    </location>
</feature>
<dbReference type="InterPro" id="IPR013649">
    <property type="entry name" value="Integrin_alpha_Ig-like_1"/>
</dbReference>
<feature type="region of interest" description="Disordered" evidence="17">
    <location>
        <begin position="1210"/>
        <end position="1231"/>
    </location>
</feature>
<dbReference type="PRINTS" id="PR01185">
    <property type="entry name" value="INTEGRINA"/>
</dbReference>
<dbReference type="GO" id="GO:0098609">
    <property type="term" value="P:cell-cell adhesion"/>
    <property type="evidence" value="ECO:0007669"/>
    <property type="project" value="TreeGrafter"/>
</dbReference>
<evidence type="ECO:0000259" key="20">
    <source>
        <dbReference type="Pfam" id="PF20806"/>
    </source>
</evidence>
<dbReference type="PROSITE" id="PS00221">
    <property type="entry name" value="MIP"/>
    <property type="match status" value="1"/>
</dbReference>
<evidence type="ECO:0000256" key="2">
    <source>
        <dbReference type="ARBA" id="ARBA00004479"/>
    </source>
</evidence>
<keyword evidence="5" id="KW-0813">Transport</keyword>
<feature type="transmembrane region" description="Helical" evidence="16">
    <location>
        <begin position="78"/>
        <end position="99"/>
    </location>
</feature>
<accession>A0AAV9S8U8</accession>
<feature type="repeat" description="FG-GAP" evidence="15">
    <location>
        <begin position="632"/>
        <end position="694"/>
    </location>
</feature>
<evidence type="ECO:0000313" key="21">
    <source>
        <dbReference type="EMBL" id="KAK5617715.1"/>
    </source>
</evidence>
<protein>
    <recommendedName>
        <fullName evidence="23">Integrin alpha-2 domain-containing protein</fullName>
    </recommendedName>
</protein>
<dbReference type="SUPFAM" id="SSF69179">
    <property type="entry name" value="Integrin domains"/>
    <property type="match status" value="3"/>
</dbReference>
<dbReference type="InterPro" id="IPR018184">
    <property type="entry name" value="Integrin_alpha_C_CS"/>
</dbReference>
<dbReference type="GO" id="GO:0007160">
    <property type="term" value="P:cell-matrix adhesion"/>
    <property type="evidence" value="ECO:0007669"/>
    <property type="project" value="TreeGrafter"/>
</dbReference>
<dbReference type="Gene3D" id="1.20.5.930">
    <property type="entry name" value="Bicelle-embedded integrin alpha(iib) transmembrane segment"/>
    <property type="match status" value="1"/>
</dbReference>
<dbReference type="SUPFAM" id="SSF69318">
    <property type="entry name" value="Integrin alpha N-terminal domain"/>
    <property type="match status" value="1"/>
</dbReference>
<dbReference type="GO" id="GO:0007229">
    <property type="term" value="P:integrin-mediated signaling pathway"/>
    <property type="evidence" value="ECO:0007669"/>
    <property type="project" value="UniProtKB-KW"/>
</dbReference>
<dbReference type="InterPro" id="IPR048285">
    <property type="entry name" value="Integrin_alpha_Ig-like_2"/>
</dbReference>
<dbReference type="EMBL" id="JAHHUM010000677">
    <property type="protein sequence ID" value="KAK5617715.1"/>
    <property type="molecule type" value="Genomic_DNA"/>
</dbReference>
<feature type="domain" description="Integrin alpha second immunoglobulin-like" evidence="19">
    <location>
        <begin position="826"/>
        <end position="962"/>
    </location>
</feature>
<feature type="transmembrane region" description="Helical" evidence="16">
    <location>
        <begin position="1177"/>
        <end position="1199"/>
    </location>
</feature>
<evidence type="ECO:0000256" key="10">
    <source>
        <dbReference type="ARBA" id="ARBA00022989"/>
    </source>
</evidence>
<dbReference type="Gene3D" id="2.60.40.1460">
    <property type="entry name" value="Integrin domains. Chain A, domain 2"/>
    <property type="match status" value="1"/>
</dbReference>
<keyword evidence="12 16" id="KW-0472">Membrane</keyword>
<keyword evidence="7" id="KW-0732">Signal</keyword>
<dbReference type="GO" id="GO:0005178">
    <property type="term" value="F:integrin binding"/>
    <property type="evidence" value="ECO:0007669"/>
    <property type="project" value="TreeGrafter"/>
</dbReference>
<feature type="transmembrane region" description="Helical" evidence="16">
    <location>
        <begin position="21"/>
        <end position="44"/>
    </location>
</feature>
<evidence type="ECO:0000256" key="15">
    <source>
        <dbReference type="PROSITE-ProRule" id="PRU00803"/>
    </source>
</evidence>
<keyword evidence="6 16" id="KW-0812">Transmembrane</keyword>
<dbReference type="InterPro" id="IPR013519">
    <property type="entry name" value="Int_alpha_beta-p"/>
</dbReference>
<keyword evidence="9 16" id="KW-0130">Cell adhesion</keyword>
<comment type="caution">
    <text evidence="16">Lacks conserved residue(s) required for the propagation of feature annotation.</text>
</comment>
<comment type="caution">
    <text evidence="21">The sequence shown here is derived from an EMBL/GenBank/DDBJ whole genome shotgun (WGS) entry which is preliminary data.</text>
</comment>
<comment type="similarity">
    <text evidence="4 16">Belongs to the integrin alpha chain family.</text>
</comment>
<dbReference type="GO" id="GO:0033627">
    <property type="term" value="P:cell adhesion mediated by integrin"/>
    <property type="evidence" value="ECO:0007669"/>
    <property type="project" value="TreeGrafter"/>
</dbReference>
<evidence type="ECO:0008006" key="23">
    <source>
        <dbReference type="Google" id="ProtNLM"/>
    </source>
</evidence>
<evidence type="ECO:0000256" key="16">
    <source>
        <dbReference type="RuleBase" id="RU003762"/>
    </source>
</evidence>
<evidence type="ECO:0000256" key="7">
    <source>
        <dbReference type="ARBA" id="ARBA00022729"/>
    </source>
</evidence>
<dbReference type="Proteomes" id="UP001311232">
    <property type="component" value="Unassembled WGS sequence"/>
</dbReference>
<evidence type="ECO:0000256" key="8">
    <source>
        <dbReference type="ARBA" id="ARBA00022737"/>
    </source>
</evidence>
<evidence type="ECO:0000256" key="3">
    <source>
        <dbReference type="ARBA" id="ARBA00006175"/>
    </source>
</evidence>
<evidence type="ECO:0000256" key="9">
    <source>
        <dbReference type="ARBA" id="ARBA00022889"/>
    </source>
</evidence>
<dbReference type="Pfam" id="PF20805">
    <property type="entry name" value="Integrin_A_Ig_2"/>
    <property type="match status" value="1"/>
</dbReference>
<dbReference type="GO" id="GO:0008305">
    <property type="term" value="C:integrin complex"/>
    <property type="evidence" value="ECO:0007669"/>
    <property type="project" value="InterPro"/>
</dbReference>
<dbReference type="Pfam" id="PF20806">
    <property type="entry name" value="Integrin_A_Ig_3"/>
    <property type="match status" value="1"/>
</dbReference>
<dbReference type="InterPro" id="IPR028994">
    <property type="entry name" value="Integrin_alpha_N"/>
</dbReference>
<dbReference type="InterPro" id="IPR022357">
    <property type="entry name" value="MIP_CS"/>
</dbReference>
<evidence type="ECO:0000256" key="4">
    <source>
        <dbReference type="ARBA" id="ARBA00008054"/>
    </source>
</evidence>
<evidence type="ECO:0000256" key="12">
    <source>
        <dbReference type="ARBA" id="ARBA00023136"/>
    </source>
</evidence>
<organism evidence="21 22">
    <name type="scientific">Crenichthys baileyi</name>
    <name type="common">White River springfish</name>
    <dbReference type="NCBI Taxonomy" id="28760"/>
    <lineage>
        <taxon>Eukaryota</taxon>
        <taxon>Metazoa</taxon>
        <taxon>Chordata</taxon>
        <taxon>Craniata</taxon>
        <taxon>Vertebrata</taxon>
        <taxon>Euteleostomi</taxon>
        <taxon>Actinopterygii</taxon>
        <taxon>Neopterygii</taxon>
        <taxon>Teleostei</taxon>
        <taxon>Neoteleostei</taxon>
        <taxon>Acanthomorphata</taxon>
        <taxon>Ovalentaria</taxon>
        <taxon>Atherinomorphae</taxon>
        <taxon>Cyprinodontiformes</taxon>
        <taxon>Goodeidae</taxon>
        <taxon>Crenichthys</taxon>
    </lineage>
</organism>
<feature type="transmembrane region" description="Helical" evidence="16">
    <location>
        <begin position="192"/>
        <end position="220"/>
    </location>
</feature>
<evidence type="ECO:0000256" key="14">
    <source>
        <dbReference type="ARBA" id="ARBA00023180"/>
    </source>
</evidence>
<dbReference type="InterPro" id="IPR000413">
    <property type="entry name" value="Integrin_alpha"/>
</dbReference>
<feature type="domain" description="Integrin alpha third immunoglobulin-like" evidence="20">
    <location>
        <begin position="968"/>
        <end position="1166"/>
    </location>
</feature>
<keyword evidence="13 16" id="KW-0675">Receptor</keyword>
<gene>
    <name evidence="21" type="ORF">CRENBAI_001253</name>
</gene>
<proteinExistence type="inferred from homology"/>
<dbReference type="InterPro" id="IPR013517">
    <property type="entry name" value="FG-GAP"/>
</dbReference>
<evidence type="ECO:0000256" key="6">
    <source>
        <dbReference type="ARBA" id="ARBA00022692"/>
    </source>
</evidence>
<dbReference type="SUPFAM" id="SSF81338">
    <property type="entry name" value="Aquaporin-like"/>
    <property type="match status" value="1"/>
</dbReference>
<dbReference type="PANTHER" id="PTHR23220:SF73">
    <property type="entry name" value="INTEGRIN ALPHA-IIB"/>
    <property type="match status" value="1"/>
</dbReference>